<organism evidence="1 2">
    <name type="scientific">Armillaria solidipes</name>
    <dbReference type="NCBI Taxonomy" id="1076256"/>
    <lineage>
        <taxon>Eukaryota</taxon>
        <taxon>Fungi</taxon>
        <taxon>Dikarya</taxon>
        <taxon>Basidiomycota</taxon>
        <taxon>Agaricomycotina</taxon>
        <taxon>Agaricomycetes</taxon>
        <taxon>Agaricomycetidae</taxon>
        <taxon>Agaricales</taxon>
        <taxon>Marasmiineae</taxon>
        <taxon>Physalacriaceae</taxon>
        <taxon>Armillaria</taxon>
    </lineage>
</organism>
<dbReference type="EMBL" id="KZ293427">
    <property type="protein sequence ID" value="PBK70190.1"/>
    <property type="molecule type" value="Genomic_DNA"/>
</dbReference>
<gene>
    <name evidence="1" type="ORF">ARMSODRAFT_974670</name>
</gene>
<sequence length="226" mass="23500">MSGDDNAYIPQFSPENLGNSSGIRAGGNTCDVIAVACAGDKQGVSGESTALLSVTASSQGKTTTTIGFPGIETGGGALMLVARWLGGLGWGGNGDWGVIIAVGGDGDVGGRYMLRNCVPPCRKWGMHRAGGHWWTGPGSYAVGRRLLSSFPSLSSYSQWTLGPSYGGWVLATPGVGSIVIAAGNNFRGACPWMGEGILSCIRAYAQVKYYLLCVGMGHKTEKERKK</sequence>
<name>A0A2H3BKJ4_9AGAR</name>
<reference evidence="2" key="1">
    <citation type="journal article" date="2017" name="Nat. Ecol. Evol.">
        <title>Genome expansion and lineage-specific genetic innovations in the forest pathogenic fungi Armillaria.</title>
        <authorList>
            <person name="Sipos G."/>
            <person name="Prasanna A.N."/>
            <person name="Walter M.C."/>
            <person name="O'Connor E."/>
            <person name="Balint B."/>
            <person name="Krizsan K."/>
            <person name="Kiss B."/>
            <person name="Hess J."/>
            <person name="Varga T."/>
            <person name="Slot J."/>
            <person name="Riley R."/>
            <person name="Boka B."/>
            <person name="Rigling D."/>
            <person name="Barry K."/>
            <person name="Lee J."/>
            <person name="Mihaltcheva S."/>
            <person name="LaButti K."/>
            <person name="Lipzen A."/>
            <person name="Waldron R."/>
            <person name="Moloney N.M."/>
            <person name="Sperisen C."/>
            <person name="Kredics L."/>
            <person name="Vagvoelgyi C."/>
            <person name="Patrignani A."/>
            <person name="Fitzpatrick D."/>
            <person name="Nagy I."/>
            <person name="Doyle S."/>
            <person name="Anderson J.B."/>
            <person name="Grigoriev I.V."/>
            <person name="Gueldener U."/>
            <person name="Muensterkoetter M."/>
            <person name="Nagy L.G."/>
        </authorList>
    </citation>
    <scope>NUCLEOTIDE SEQUENCE [LARGE SCALE GENOMIC DNA]</scope>
    <source>
        <strain evidence="2">28-4</strain>
    </source>
</reference>
<dbReference type="AlphaFoldDB" id="A0A2H3BKJ4"/>
<dbReference type="Proteomes" id="UP000218334">
    <property type="component" value="Unassembled WGS sequence"/>
</dbReference>
<proteinExistence type="predicted"/>
<accession>A0A2H3BKJ4</accession>
<keyword evidence="2" id="KW-1185">Reference proteome</keyword>
<protein>
    <submittedName>
        <fullName evidence="1">Uncharacterized protein</fullName>
    </submittedName>
</protein>
<evidence type="ECO:0000313" key="2">
    <source>
        <dbReference type="Proteomes" id="UP000218334"/>
    </source>
</evidence>
<evidence type="ECO:0000313" key="1">
    <source>
        <dbReference type="EMBL" id="PBK70190.1"/>
    </source>
</evidence>